<accession>A0A511QV58</accession>
<evidence type="ECO:0000256" key="1">
    <source>
        <dbReference type="SAM" id="Coils"/>
    </source>
</evidence>
<dbReference type="OrthoDB" id="9795626at2"/>
<feature type="coiled-coil region" evidence="1">
    <location>
        <begin position="813"/>
        <end position="902"/>
    </location>
</feature>
<sequence length="1223" mass="136392">MKILNLTFENLNSLKGKWHIDFSSPSFIESGLFAITGPTGAGKTTILDAICLAIYHETPRLGGISTSNNEIMTRGTASSSAEVEFEVKGKAYRAHWSMRRSRNKADGNLQPATVELAEVESGTIIADKVKTKNEQVNEITGLDFSRFTKSMMLSQGQFAAFLNANANDRAELLEELTGTEIYGLISERVHQHYSDAKVALGQLNARAEGVALLSQDQLKGLNEQQVALTALSSSQQSQQALYQSQLNWSGQQELLEQKVTTQQSSLANAQAELQALQPDIEKLQRSAPAVGMRTSFELWANTKSESEQLETQIAGKQQSIDGQNKALEPLQDGVHQSQQRLNQAVEQRTQLQELVQQQIVPLDTRIAEQKKSVTLQATATEESVQAQQGLNKRKLELLAEVESAQKSVTEGKVYLNAHAKDECLQGALPLWMQSYKQYAQSLAKSKQATESVTSLNSEHSKGKQALDSIQQKVEELKRVLLEKTKLFSGTQEQLEIALKNGDTSSLHDQLQALQNSHPSYIRLENGNAKYAENGKELLELTQFIEQQTDLIAKQRPQVTELRSKQDQLEQSILDIRQLLDQESELAKYRSQLDNHTPCPLCGSAEHPVLQSSDSVDVTNLLTRQTDTKHQLTQTTTALKAQEAQLNTLLSHLQHSEKKYPSLLQEKQKIQELWGTLTASLGLVLELGDSQGVERLLQQNAEQQNQINAQLKHLDNLQKSRDEANKAQQECQASVSSMTDNLNAQSNALALINSKLESALNEAKQWSDRASTVWSELATQVKASGFDLPEADTEQWFNQKHEDLTLWLKLTAEIQQSELQLDRLRTQSHSLEETLVSAKVRLEQERSRLKEMQSSLLDDEKLRQELFADRSVTTESERMRLEVEGAEQRYKVATENRDSCKSKIATLSGELTSMHQQKQLVGDKLLQRTKAWESELQSSPFSSIHEFQAALLPTQERDALTAKIEESKKNLEHAKATLASASSALLAHKQDAEEKGWDLPPQATLEQELTLIKQEAEQTLKQQGEITQQIASDQVNRQRLSGLLDEIEKFEQEYNDISHLNSLVGSAKGDKFRKFAQGLTLENLVYLANKHLARFHGRYELQRKSDDGLALQVLDTWQGDAVRDTKTLSGGESFLVSLALALSLSDLVSHKTSIDSLFLDEGFGTLDAETLDMALDALDNLNASGKMIGVISHVEAMKERIPLQIKVSKRSGLGVSELSREYAL</sequence>
<name>A0A511QV58_9VIBR</name>
<reference evidence="3 4" key="1">
    <citation type="submission" date="2019-07" db="EMBL/GenBank/DDBJ databases">
        <title>Whole genome shotgun sequence of Vibrio superstes NBRC 103154.</title>
        <authorList>
            <person name="Hosoyama A."/>
            <person name="Uohara A."/>
            <person name="Ohji S."/>
            <person name="Ichikawa N."/>
        </authorList>
    </citation>
    <scope>NUCLEOTIDE SEQUENCE [LARGE SCALE GENOMIC DNA]</scope>
    <source>
        <strain evidence="3 4">NBRC 103154</strain>
    </source>
</reference>
<feature type="coiled-coil region" evidence="1">
    <location>
        <begin position="692"/>
        <end position="768"/>
    </location>
</feature>
<dbReference type="Pfam" id="PF13476">
    <property type="entry name" value="AAA_23"/>
    <property type="match status" value="1"/>
</dbReference>
<feature type="coiled-coil region" evidence="1">
    <location>
        <begin position="252"/>
        <end position="286"/>
    </location>
</feature>
<gene>
    <name evidence="3" type="primary">sbcC</name>
    <name evidence="3" type="ORF">VSU01S_29110</name>
</gene>
<keyword evidence="4" id="KW-1185">Reference proteome</keyword>
<keyword evidence="1" id="KW-0175">Coiled coil</keyword>
<feature type="coiled-coil region" evidence="1">
    <location>
        <begin position="956"/>
        <end position="1059"/>
    </location>
</feature>
<dbReference type="EMBL" id="BJXK01000012">
    <property type="protein sequence ID" value="GEM80666.1"/>
    <property type="molecule type" value="Genomic_DNA"/>
</dbReference>
<protein>
    <submittedName>
        <fullName evidence="3">Nuclease SbcCD subunit C</fullName>
    </submittedName>
</protein>
<evidence type="ECO:0000313" key="3">
    <source>
        <dbReference type="EMBL" id="GEM80666.1"/>
    </source>
</evidence>
<proteinExistence type="predicted"/>
<dbReference type="InterPro" id="IPR038729">
    <property type="entry name" value="Rad50/SbcC_AAA"/>
</dbReference>
<feature type="domain" description="Rad50/SbcC-type AAA" evidence="2">
    <location>
        <begin position="6"/>
        <end position="252"/>
    </location>
</feature>
<dbReference type="PANTHER" id="PTHR32114">
    <property type="entry name" value="ABC TRANSPORTER ABCH.3"/>
    <property type="match status" value="1"/>
</dbReference>
<evidence type="ECO:0000313" key="4">
    <source>
        <dbReference type="Proteomes" id="UP000321113"/>
    </source>
</evidence>
<dbReference type="SUPFAM" id="SSF52540">
    <property type="entry name" value="P-loop containing nucleoside triphosphate hydrolases"/>
    <property type="match status" value="1"/>
</dbReference>
<dbReference type="RefSeq" id="WP_119010450.1">
    <property type="nucleotide sequence ID" value="NZ_BJXK01000012.1"/>
</dbReference>
<dbReference type="AlphaFoldDB" id="A0A511QV58"/>
<dbReference type="GO" id="GO:0016887">
    <property type="term" value="F:ATP hydrolysis activity"/>
    <property type="evidence" value="ECO:0007669"/>
    <property type="project" value="InterPro"/>
</dbReference>
<comment type="caution">
    <text evidence="3">The sequence shown here is derived from an EMBL/GenBank/DDBJ whole genome shotgun (WGS) entry which is preliminary data.</text>
</comment>
<dbReference type="Gene3D" id="3.40.50.300">
    <property type="entry name" value="P-loop containing nucleotide triphosphate hydrolases"/>
    <property type="match status" value="2"/>
</dbReference>
<dbReference type="Proteomes" id="UP000321113">
    <property type="component" value="Unassembled WGS sequence"/>
</dbReference>
<dbReference type="PANTHER" id="PTHR32114:SF2">
    <property type="entry name" value="ABC TRANSPORTER ABCH.3"/>
    <property type="match status" value="1"/>
</dbReference>
<evidence type="ECO:0000259" key="2">
    <source>
        <dbReference type="Pfam" id="PF13476"/>
    </source>
</evidence>
<organism evidence="3 4">
    <name type="scientific">Vibrio superstes NBRC 103154</name>
    <dbReference type="NCBI Taxonomy" id="1219062"/>
    <lineage>
        <taxon>Bacteria</taxon>
        <taxon>Pseudomonadati</taxon>
        <taxon>Pseudomonadota</taxon>
        <taxon>Gammaproteobacteria</taxon>
        <taxon>Vibrionales</taxon>
        <taxon>Vibrionaceae</taxon>
        <taxon>Vibrio</taxon>
    </lineage>
</organism>
<dbReference type="InterPro" id="IPR027417">
    <property type="entry name" value="P-loop_NTPase"/>
</dbReference>
<dbReference type="GO" id="GO:0006302">
    <property type="term" value="P:double-strand break repair"/>
    <property type="evidence" value="ECO:0007669"/>
    <property type="project" value="InterPro"/>
</dbReference>
<dbReference type="Pfam" id="PF13558">
    <property type="entry name" value="SbcC_Walker_B"/>
    <property type="match status" value="1"/>
</dbReference>